<name>A0A448ZWP3_METOS</name>
<evidence type="ECO:0000313" key="2">
    <source>
        <dbReference type="Proteomes" id="UP000290482"/>
    </source>
</evidence>
<sequence length="34" mass="4144">MWLKLKNNEKAYFSLVVDFENKEILVIRPLNHQI</sequence>
<reference evidence="1 2" key="1">
    <citation type="submission" date="2019-01" db="EMBL/GenBank/DDBJ databases">
        <authorList>
            <consortium name="Pathogen Informatics"/>
        </authorList>
    </citation>
    <scope>NUCLEOTIDE SEQUENCE [LARGE SCALE GENOMIC DNA]</scope>
    <source>
        <strain evidence="1 2">NCTC10112</strain>
    </source>
</reference>
<dbReference type="KEGG" id="mob:NCTC10112_00357"/>
<protein>
    <submittedName>
        <fullName evidence="1">Uncharacterized protein</fullName>
    </submittedName>
</protein>
<dbReference type="EMBL" id="LR214940">
    <property type="protein sequence ID" value="VEU55675.1"/>
    <property type="molecule type" value="Genomic_DNA"/>
</dbReference>
<gene>
    <name evidence="1" type="ORF">NCTC10112_00357</name>
</gene>
<organism evidence="1 2">
    <name type="scientific">Metamycoplasma orale</name>
    <name type="common">Mycoplasma orale</name>
    <dbReference type="NCBI Taxonomy" id="2121"/>
    <lineage>
        <taxon>Bacteria</taxon>
        <taxon>Bacillati</taxon>
        <taxon>Mycoplasmatota</taxon>
        <taxon>Mycoplasmoidales</taxon>
        <taxon>Metamycoplasmataceae</taxon>
        <taxon>Metamycoplasma</taxon>
    </lineage>
</organism>
<evidence type="ECO:0000313" key="1">
    <source>
        <dbReference type="EMBL" id="VEU55675.1"/>
    </source>
</evidence>
<dbReference type="Proteomes" id="UP000290482">
    <property type="component" value="Chromosome"/>
</dbReference>
<dbReference type="AlphaFoldDB" id="A0A448ZWP3"/>
<accession>A0A448ZWP3</accession>
<proteinExistence type="predicted"/>
<keyword evidence="2" id="KW-1185">Reference proteome</keyword>